<reference evidence="2 3" key="1">
    <citation type="submission" date="2020-07" db="EMBL/GenBank/DDBJ databases">
        <title>Screening of a cold-adapted Planococcus bacterium producing protease in traditional shrimp paste and protease identification by genome sequencing.</title>
        <authorList>
            <person name="Gao R."/>
            <person name="Leng W."/>
            <person name="Chu Q."/>
            <person name="Wu X."/>
            <person name="Liu H."/>
            <person name="Li X."/>
        </authorList>
    </citation>
    <scope>NUCLEOTIDE SEQUENCE [LARGE SCALE GENOMIC DNA]</scope>
    <source>
        <strain evidence="2 3">XJ11</strain>
    </source>
</reference>
<dbReference type="PANTHER" id="PTHR43798">
    <property type="entry name" value="MONOACYLGLYCEROL LIPASE"/>
    <property type="match status" value="1"/>
</dbReference>
<keyword evidence="3" id="KW-1185">Reference proteome</keyword>
<dbReference type="Pfam" id="PF00561">
    <property type="entry name" value="Abhydrolase_1"/>
    <property type="match status" value="1"/>
</dbReference>
<dbReference type="SUPFAM" id="SSF53474">
    <property type="entry name" value="alpha/beta-Hydrolases"/>
    <property type="match status" value="1"/>
</dbReference>
<dbReference type="Proteomes" id="UP000514716">
    <property type="component" value="Chromosome"/>
</dbReference>
<dbReference type="KEGG" id="pdec:H1Q58_12545"/>
<sequence length="236" mass="26849">MILHTESFGTGEPLVFLHNGLLTGLTDFEFQRDHFRDRYHVVLPDLRGHGESVNDELDGFFEDNATDLAETFDHLGIESAHIVGASLGALVGIFFAKQYPAKVKSLAISGVIAEKPVNWPELHKQDTFKWRQILHYEEAVTYYNQMHKADWRKFIEMGQSEDWYPFEETQDLSAIDAPVLCMAGEGNPNETKSVLYYSGKHEHVHASVIPFASHLVHAEQAELHTKTLELFLIQID</sequence>
<keyword evidence="2" id="KW-0378">Hydrolase</keyword>
<name>A0A7D7MBE6_PLAMR</name>
<evidence type="ECO:0000313" key="3">
    <source>
        <dbReference type="Proteomes" id="UP000514716"/>
    </source>
</evidence>
<dbReference type="EMBL" id="CP059540">
    <property type="protein sequence ID" value="QMT16789.1"/>
    <property type="molecule type" value="Genomic_DNA"/>
</dbReference>
<dbReference type="GO" id="GO:0016787">
    <property type="term" value="F:hydrolase activity"/>
    <property type="evidence" value="ECO:0007669"/>
    <property type="project" value="UniProtKB-KW"/>
</dbReference>
<gene>
    <name evidence="2" type="ORF">H1Q58_12545</name>
</gene>
<dbReference type="Gene3D" id="3.40.50.1820">
    <property type="entry name" value="alpha/beta hydrolase"/>
    <property type="match status" value="1"/>
</dbReference>
<organism evidence="2 3">
    <name type="scientific">Planococcus maritimus</name>
    <dbReference type="NCBI Taxonomy" id="192421"/>
    <lineage>
        <taxon>Bacteria</taxon>
        <taxon>Bacillati</taxon>
        <taxon>Bacillota</taxon>
        <taxon>Bacilli</taxon>
        <taxon>Bacillales</taxon>
        <taxon>Caryophanaceae</taxon>
        <taxon>Planococcus</taxon>
    </lineage>
</organism>
<dbReference type="InterPro" id="IPR029058">
    <property type="entry name" value="AB_hydrolase_fold"/>
</dbReference>
<evidence type="ECO:0000313" key="2">
    <source>
        <dbReference type="EMBL" id="QMT16789.1"/>
    </source>
</evidence>
<feature type="domain" description="AB hydrolase-1" evidence="1">
    <location>
        <begin position="13"/>
        <end position="142"/>
    </location>
</feature>
<dbReference type="PANTHER" id="PTHR43798:SF33">
    <property type="entry name" value="HYDROLASE, PUTATIVE (AFU_ORTHOLOGUE AFUA_2G14860)-RELATED"/>
    <property type="match status" value="1"/>
</dbReference>
<dbReference type="InterPro" id="IPR050266">
    <property type="entry name" value="AB_hydrolase_sf"/>
</dbReference>
<evidence type="ECO:0000259" key="1">
    <source>
        <dbReference type="Pfam" id="PF00561"/>
    </source>
</evidence>
<dbReference type="GO" id="GO:0016020">
    <property type="term" value="C:membrane"/>
    <property type="evidence" value="ECO:0007669"/>
    <property type="project" value="TreeGrafter"/>
</dbReference>
<dbReference type="PRINTS" id="PR00111">
    <property type="entry name" value="ABHYDROLASE"/>
</dbReference>
<dbReference type="AlphaFoldDB" id="A0A7D7MBE6"/>
<proteinExistence type="predicted"/>
<dbReference type="RefSeq" id="WP_182091727.1">
    <property type="nucleotide sequence ID" value="NZ_CP059540.1"/>
</dbReference>
<accession>A0A7D7MBE6</accession>
<dbReference type="InterPro" id="IPR000073">
    <property type="entry name" value="AB_hydrolase_1"/>
</dbReference>
<protein>
    <submittedName>
        <fullName evidence="2">Alpha/beta hydrolase</fullName>
    </submittedName>
</protein>